<dbReference type="VEuPathDB" id="GiardiaDB:GL50581_647"/>
<reference evidence="1 2" key="2">
    <citation type="journal article" date="2013" name="Genome Biol. Evol.">
        <title>Genome sequencing of Giardia lamblia genotypes A2 and B isolates (DH and GS) and comparative analysis with the genomes of genotypes A1 and E (WB and Pig).</title>
        <authorList>
            <person name="Adam R.D."/>
            <person name="Dahlstrom E.W."/>
            <person name="Martens C.A."/>
            <person name="Bruno D.P."/>
            <person name="Barbian K.D."/>
            <person name="Ricklefs S.M."/>
            <person name="Hernandez M.M."/>
            <person name="Narla N.P."/>
            <person name="Patel R.B."/>
            <person name="Porcella S.F."/>
            <person name="Nash T.E."/>
        </authorList>
    </citation>
    <scope>NUCLEOTIDE SEQUENCE [LARGE SCALE GENOMIC DNA]</scope>
    <source>
        <strain evidence="1 2">DH</strain>
    </source>
</reference>
<evidence type="ECO:0000313" key="1">
    <source>
        <dbReference type="EMBL" id="ESU35221.1"/>
    </source>
</evidence>
<dbReference type="EMBL" id="AHGT01000093">
    <property type="protein sequence ID" value="ESU35221.1"/>
    <property type="molecule type" value="Genomic_DNA"/>
</dbReference>
<comment type="caution">
    <text evidence="1">The sequence shown here is derived from an EMBL/GenBank/DDBJ whole genome shotgun (WGS) entry which is preliminary data.</text>
</comment>
<dbReference type="VEuPathDB" id="GiardiaDB:GL50803_0022629"/>
<dbReference type="VEuPathDB" id="GiardiaDB:QR46_2557"/>
<dbReference type="PROSITE" id="PS51450">
    <property type="entry name" value="LRR"/>
    <property type="match status" value="1"/>
</dbReference>
<proteinExistence type="predicted"/>
<dbReference type="Proteomes" id="UP000018320">
    <property type="component" value="Unassembled WGS sequence"/>
</dbReference>
<dbReference type="SUPFAM" id="SSF52058">
    <property type="entry name" value="L domain-like"/>
    <property type="match status" value="1"/>
</dbReference>
<dbReference type="InterPro" id="IPR001611">
    <property type="entry name" value="Leu-rich_rpt"/>
</dbReference>
<dbReference type="VEuPathDB" id="GiardiaDB:DHA2_150525"/>
<dbReference type="InterPro" id="IPR032675">
    <property type="entry name" value="LRR_dom_sf"/>
</dbReference>
<accession>V6T8P9</accession>
<name>V6T8P9_GIAIN</name>
<gene>
    <name evidence="1" type="ORF">DHA2_150525</name>
</gene>
<dbReference type="AlphaFoldDB" id="V6T8P9"/>
<sequence>MSQYNKKEMLESDKRFCPPNGRAGLDKNQKFIITRVQRDSEADENAFKEGVAAYLRNLHLFGQWGNPRYTAGKAIIPCTDLFVQKVNTPSAKEELSRALCCQIDFSVQRITKLEFLPEVCEQLERFFEAKTWSDTASNKKCLNLSSIAESYKQWMNIQQKCSNGEEPRDSFTDAQEPELSFDNMRLVNVLTDYLRENEINVLILSNNNLTDLKRLTCPTGLKNATTLTKLVLTSNNITSLQALKCLTYIKQLETIVLTDNPVVNDPDFVSTRDALKLTCITQPPLPQHLPDAKSYRSFKYLHDNICMAITNGDTDMLAAPYTLGLDGFGFQPPAVSIIYHVVDMGDRRVPIHCAANKYLQTIHRLLEDRVLFIDGRANILGTSTSVIHNPYYTIEASRVLPNLVRTTYICTGNATLRKRKPSAETKEILLSYVRTLTLITPCVWDGSLKTTFEKNNTKDFTGRIIADVAQFKLSEGM</sequence>
<organism evidence="1 2">
    <name type="scientific">Giardia intestinalis</name>
    <name type="common">Giardia lamblia</name>
    <dbReference type="NCBI Taxonomy" id="5741"/>
    <lineage>
        <taxon>Eukaryota</taxon>
        <taxon>Metamonada</taxon>
        <taxon>Diplomonadida</taxon>
        <taxon>Hexamitidae</taxon>
        <taxon>Giardiinae</taxon>
        <taxon>Giardia</taxon>
    </lineage>
</organism>
<reference evidence="2" key="1">
    <citation type="submission" date="2012-02" db="EMBL/GenBank/DDBJ databases">
        <title>Genome sequencing of Giardia lamblia Genotypes A2 and B isolates (DH and GS) and comparative analysis with the genomes of Genotypes A1 and E (WB and Pig).</title>
        <authorList>
            <person name="Adam R."/>
            <person name="Dahlstrom E."/>
            <person name="Martens C."/>
            <person name="Bruno D."/>
            <person name="Barbian K."/>
            <person name="Porcella S.F."/>
            <person name="Nash T."/>
        </authorList>
    </citation>
    <scope>NUCLEOTIDE SEQUENCE</scope>
    <source>
        <strain evidence="2">DH</strain>
    </source>
</reference>
<protein>
    <submittedName>
        <fullName evidence="1">Uncharacterized protein</fullName>
    </submittedName>
</protein>
<evidence type="ECO:0000313" key="2">
    <source>
        <dbReference type="Proteomes" id="UP000018320"/>
    </source>
</evidence>
<dbReference type="Gene3D" id="3.80.10.10">
    <property type="entry name" value="Ribonuclease Inhibitor"/>
    <property type="match status" value="1"/>
</dbReference>